<dbReference type="PANTHER" id="PTHR45527">
    <property type="entry name" value="NONRIBOSOMAL PEPTIDE SYNTHETASE"/>
    <property type="match status" value="1"/>
</dbReference>
<evidence type="ECO:0000256" key="1">
    <source>
        <dbReference type="ARBA" id="ARBA00001957"/>
    </source>
</evidence>
<gene>
    <name evidence="6" type="ORF">SAMN04487771_10533</name>
</gene>
<evidence type="ECO:0000259" key="5">
    <source>
        <dbReference type="PROSITE" id="PS50075"/>
    </source>
</evidence>
<feature type="domain" description="Carrier" evidence="5">
    <location>
        <begin position="483"/>
        <end position="555"/>
    </location>
</feature>
<dbReference type="GO" id="GO:0044550">
    <property type="term" value="P:secondary metabolite biosynthetic process"/>
    <property type="evidence" value="ECO:0007669"/>
    <property type="project" value="TreeGrafter"/>
</dbReference>
<sequence length="972" mass="111720">MRRFMDRMAEIISRYRYRTAFTDGKETLTYLELDQESAKIYRYLKEKGIGKEQFVTILMPRNIHFFSCMLGVWKAGAAYVMMEEGYPAERVAFVQENCRSVMTIDQPLVTRILADCEPLYGYEETDLHDAAYAVYTSGSTGNPKGVLHEYGNVDQCAAVTPEKESYPETVFAYSAALNFVAAQLYLIDATLSAKTVFLISGDLLRDYDSLQRTLEDQRVESIFFPPSFLRHYSRPARFLKKIYTGSAPANDIYFPGGPEVEHNYAMSETGFFVFQYILDRAYDIAPLGKPTLSLGMILLREDDTLVEAAGEQGELCFINDYIRGYIDLPEQTDRAFRPSPLNPEIRLFHTGDMAYRDEEGRYYIAGRIDDMMKIDGNRIEPAEIETAVKKLTGLEDVMVRGFQDKSRAYVAAYVIKKEAVEKGLWDGTTLAIDRDALAKRLPYYMIPTYFIAVEQFPKNANGKFVRKQLPAPDITKYFAEYAQPETGLQKKLCAEFEQVLQLSRIGIHDDFYALGGDSLATLTLLGRLNLPGLSAMDIFYGRTPEKIAKAYESGEVQQRPIEERERAARKREYPLTPFQLNMFDYQLCAPQSCMWNIPMMFTISAESVDVSRFRDAVRKMMEHHPIFRTIVFFDEDGRVMQRYEPSIRPESRFEELSEAEFGKRRTELNHPIRMMHAPLIETAVFLTEDHLYFFLLSHHIMIDGTGLNLLLEALWDYYDGEKEPAVDTWFAYLDQEQKNKDQSRYRQAEQYFKQEYEDSKWCCNLKADHESRDLNVQSFTIQSALTESKLQKIKQNTQLSPNELCAAITLLAMSETESEERVMLHWVFQNRLTPESESAGGLTIRLLPVGVSVSPDEDRKEVLRRISARIREGIANSASDWCLANESVFQNDALFLVYEASIMDMECMKAHHAEVEILPNPDDTAVRRTAMQVLAASDGLIFRFLYIGALYDEAHIASFRKALEKWIKYMSD</sequence>
<dbReference type="PROSITE" id="PS00012">
    <property type="entry name" value="PHOSPHOPANTETHEINE"/>
    <property type="match status" value="1"/>
</dbReference>
<dbReference type="Gene3D" id="3.30.559.30">
    <property type="entry name" value="Nonribosomal peptide synthetase, condensation domain"/>
    <property type="match status" value="1"/>
</dbReference>
<dbReference type="SUPFAM" id="SSF47336">
    <property type="entry name" value="ACP-like"/>
    <property type="match status" value="1"/>
</dbReference>
<protein>
    <submittedName>
        <fullName evidence="6">Acyl-CoA synthetase (AMP-forming)/AMP-acid ligase II</fullName>
    </submittedName>
</protein>
<dbReference type="SUPFAM" id="SSF56801">
    <property type="entry name" value="Acetyl-CoA synthetase-like"/>
    <property type="match status" value="1"/>
</dbReference>
<keyword evidence="6" id="KW-0436">Ligase</keyword>
<keyword evidence="7" id="KW-1185">Reference proteome</keyword>
<dbReference type="InterPro" id="IPR001242">
    <property type="entry name" value="Condensation_dom"/>
</dbReference>
<dbReference type="PANTHER" id="PTHR45527:SF1">
    <property type="entry name" value="FATTY ACID SYNTHASE"/>
    <property type="match status" value="1"/>
</dbReference>
<dbReference type="InterPro" id="IPR045851">
    <property type="entry name" value="AMP-bd_C_sf"/>
</dbReference>
<dbReference type="InterPro" id="IPR006162">
    <property type="entry name" value="Ppantetheine_attach_site"/>
</dbReference>
<name>A0A1I0HLN1_9FIRM</name>
<proteinExistence type="predicted"/>
<dbReference type="Pfam" id="PF00668">
    <property type="entry name" value="Condensation"/>
    <property type="match status" value="1"/>
</dbReference>
<keyword evidence="2" id="KW-0596">Phosphopantetheine</keyword>
<evidence type="ECO:0000313" key="6">
    <source>
        <dbReference type="EMBL" id="SET84815.1"/>
    </source>
</evidence>
<dbReference type="InterPro" id="IPR009081">
    <property type="entry name" value="PP-bd_ACP"/>
</dbReference>
<evidence type="ECO:0000313" key="7">
    <source>
        <dbReference type="Proteomes" id="UP000199820"/>
    </source>
</evidence>
<dbReference type="OrthoDB" id="9778383at2"/>
<dbReference type="Gene3D" id="3.30.300.30">
    <property type="match status" value="1"/>
</dbReference>
<dbReference type="Pfam" id="PF00501">
    <property type="entry name" value="AMP-binding"/>
    <property type="match status" value="1"/>
</dbReference>
<dbReference type="GO" id="GO:0043041">
    <property type="term" value="P:amino acid activation for nonribosomal peptide biosynthetic process"/>
    <property type="evidence" value="ECO:0007669"/>
    <property type="project" value="TreeGrafter"/>
</dbReference>
<organism evidence="6 7">
    <name type="scientific">[Clostridium] aminophilum</name>
    <dbReference type="NCBI Taxonomy" id="1526"/>
    <lineage>
        <taxon>Bacteria</taxon>
        <taxon>Bacillati</taxon>
        <taxon>Bacillota</taxon>
        <taxon>Clostridia</taxon>
        <taxon>Lachnospirales</taxon>
        <taxon>Lachnospiraceae</taxon>
    </lineage>
</organism>
<keyword evidence="3" id="KW-0597">Phosphoprotein</keyword>
<dbReference type="eggNOG" id="COG1020">
    <property type="taxonomic scope" value="Bacteria"/>
</dbReference>
<dbReference type="InterPro" id="IPR023213">
    <property type="entry name" value="CAT-like_dom_sf"/>
</dbReference>
<dbReference type="GO" id="GO:0005737">
    <property type="term" value="C:cytoplasm"/>
    <property type="evidence" value="ECO:0007669"/>
    <property type="project" value="TreeGrafter"/>
</dbReference>
<dbReference type="GO" id="GO:0016874">
    <property type="term" value="F:ligase activity"/>
    <property type="evidence" value="ECO:0007669"/>
    <property type="project" value="UniProtKB-KW"/>
</dbReference>
<dbReference type="GO" id="GO:0008610">
    <property type="term" value="P:lipid biosynthetic process"/>
    <property type="evidence" value="ECO:0007669"/>
    <property type="project" value="UniProtKB-ARBA"/>
</dbReference>
<dbReference type="Pfam" id="PF13193">
    <property type="entry name" value="AMP-binding_C"/>
    <property type="match status" value="1"/>
</dbReference>
<evidence type="ECO:0000256" key="4">
    <source>
        <dbReference type="ARBA" id="ARBA00023194"/>
    </source>
</evidence>
<evidence type="ECO:0000256" key="3">
    <source>
        <dbReference type="ARBA" id="ARBA00022553"/>
    </source>
</evidence>
<accession>A0A1I0HLN1</accession>
<dbReference type="InterPro" id="IPR042099">
    <property type="entry name" value="ANL_N_sf"/>
</dbReference>
<dbReference type="RefSeq" id="WP_074650241.1">
    <property type="nucleotide sequence ID" value="NZ_FOIL01000053.1"/>
</dbReference>
<dbReference type="EMBL" id="FOIL01000053">
    <property type="protein sequence ID" value="SET84815.1"/>
    <property type="molecule type" value="Genomic_DNA"/>
</dbReference>
<dbReference type="Pfam" id="PF00550">
    <property type="entry name" value="PP-binding"/>
    <property type="match status" value="1"/>
</dbReference>
<evidence type="ECO:0000256" key="2">
    <source>
        <dbReference type="ARBA" id="ARBA00022450"/>
    </source>
</evidence>
<dbReference type="InterPro" id="IPR036736">
    <property type="entry name" value="ACP-like_sf"/>
</dbReference>
<comment type="cofactor">
    <cofactor evidence="1">
        <name>pantetheine 4'-phosphate</name>
        <dbReference type="ChEBI" id="CHEBI:47942"/>
    </cofactor>
</comment>
<dbReference type="InterPro" id="IPR000873">
    <property type="entry name" value="AMP-dep_synth/lig_dom"/>
</dbReference>
<dbReference type="AlphaFoldDB" id="A0A1I0HLN1"/>
<dbReference type="SUPFAM" id="SSF52777">
    <property type="entry name" value="CoA-dependent acyltransferases"/>
    <property type="match status" value="2"/>
</dbReference>
<dbReference type="Proteomes" id="UP000199820">
    <property type="component" value="Unassembled WGS sequence"/>
</dbReference>
<dbReference type="Gene3D" id="3.40.50.12780">
    <property type="entry name" value="N-terminal domain of ligase-like"/>
    <property type="match status" value="1"/>
</dbReference>
<dbReference type="GO" id="GO:0031177">
    <property type="term" value="F:phosphopantetheine binding"/>
    <property type="evidence" value="ECO:0007669"/>
    <property type="project" value="TreeGrafter"/>
</dbReference>
<keyword evidence="4" id="KW-0045">Antibiotic biosynthesis</keyword>
<dbReference type="STRING" id="1526.SAMN02910262_01364"/>
<dbReference type="InterPro" id="IPR025110">
    <property type="entry name" value="AMP-bd_C"/>
</dbReference>
<dbReference type="PROSITE" id="PS50075">
    <property type="entry name" value="CARRIER"/>
    <property type="match status" value="1"/>
</dbReference>
<reference evidence="7" key="1">
    <citation type="submission" date="2016-10" db="EMBL/GenBank/DDBJ databases">
        <authorList>
            <person name="Varghese N."/>
            <person name="Submissions S."/>
        </authorList>
    </citation>
    <scope>NUCLEOTIDE SEQUENCE [LARGE SCALE GENOMIC DNA]</scope>
    <source>
        <strain evidence="7">KH1P1</strain>
    </source>
</reference>
<dbReference type="Gene3D" id="3.30.559.10">
    <property type="entry name" value="Chloramphenicol acetyltransferase-like domain"/>
    <property type="match status" value="1"/>
</dbReference>
<dbReference type="GO" id="GO:0017000">
    <property type="term" value="P:antibiotic biosynthetic process"/>
    <property type="evidence" value="ECO:0007669"/>
    <property type="project" value="UniProtKB-KW"/>
</dbReference>
<dbReference type="Gene3D" id="1.10.1200.10">
    <property type="entry name" value="ACP-like"/>
    <property type="match status" value="1"/>
</dbReference>